<gene>
    <name evidence="1" type="ORF">BO71DRAFT_209236</name>
</gene>
<organism evidence="1 2">
    <name type="scientific">Aspergillus ellipticus CBS 707.79</name>
    <dbReference type="NCBI Taxonomy" id="1448320"/>
    <lineage>
        <taxon>Eukaryota</taxon>
        <taxon>Fungi</taxon>
        <taxon>Dikarya</taxon>
        <taxon>Ascomycota</taxon>
        <taxon>Pezizomycotina</taxon>
        <taxon>Eurotiomycetes</taxon>
        <taxon>Eurotiomycetidae</taxon>
        <taxon>Eurotiales</taxon>
        <taxon>Aspergillaceae</taxon>
        <taxon>Aspergillus</taxon>
        <taxon>Aspergillus subgen. Circumdati</taxon>
    </lineage>
</organism>
<dbReference type="Proteomes" id="UP000247810">
    <property type="component" value="Unassembled WGS sequence"/>
</dbReference>
<dbReference type="AlphaFoldDB" id="A0A319DD09"/>
<evidence type="ECO:0000313" key="1">
    <source>
        <dbReference type="EMBL" id="PYH95275.1"/>
    </source>
</evidence>
<reference evidence="1 2" key="1">
    <citation type="submission" date="2018-02" db="EMBL/GenBank/DDBJ databases">
        <title>The genomes of Aspergillus section Nigri reveals drivers in fungal speciation.</title>
        <authorList>
            <consortium name="DOE Joint Genome Institute"/>
            <person name="Vesth T.C."/>
            <person name="Nybo J."/>
            <person name="Theobald S."/>
            <person name="Brandl J."/>
            <person name="Frisvad J.C."/>
            <person name="Nielsen K.F."/>
            <person name="Lyhne E.K."/>
            <person name="Kogle M.E."/>
            <person name="Kuo A."/>
            <person name="Riley R."/>
            <person name="Clum A."/>
            <person name="Nolan M."/>
            <person name="Lipzen A."/>
            <person name="Salamov A."/>
            <person name="Henrissat B."/>
            <person name="Wiebenga A."/>
            <person name="De vries R.P."/>
            <person name="Grigoriev I.V."/>
            <person name="Mortensen U.H."/>
            <person name="Andersen M.R."/>
            <person name="Baker S.E."/>
        </authorList>
    </citation>
    <scope>NUCLEOTIDE SEQUENCE [LARGE SCALE GENOMIC DNA]</scope>
    <source>
        <strain evidence="1 2">CBS 707.79</strain>
    </source>
</reference>
<proteinExistence type="predicted"/>
<name>A0A319DD09_9EURO</name>
<evidence type="ECO:0000313" key="2">
    <source>
        <dbReference type="Proteomes" id="UP000247810"/>
    </source>
</evidence>
<keyword evidence="2" id="KW-1185">Reference proteome</keyword>
<protein>
    <submittedName>
        <fullName evidence="1">Uncharacterized protein</fullName>
    </submittedName>
</protein>
<dbReference type="EMBL" id="KZ825856">
    <property type="protein sequence ID" value="PYH95275.1"/>
    <property type="molecule type" value="Genomic_DNA"/>
</dbReference>
<accession>A0A319DD09</accession>
<sequence>MIRTGAGVFDGHICYLPSEFECVVCLGSLVVPTAWLFPFCTLTIVPVWSLQHSRFPILSSLMVPLSDDELLS</sequence>
<dbReference type="VEuPathDB" id="FungiDB:BO71DRAFT_209236"/>